<evidence type="ECO:0000256" key="1">
    <source>
        <dbReference type="SAM" id="SignalP"/>
    </source>
</evidence>
<protein>
    <submittedName>
        <fullName evidence="2">Uncharacterized protein</fullName>
    </submittedName>
</protein>
<organism evidence="2 3">
    <name type="scientific">Hebeloma cylindrosporum</name>
    <dbReference type="NCBI Taxonomy" id="76867"/>
    <lineage>
        <taxon>Eukaryota</taxon>
        <taxon>Fungi</taxon>
        <taxon>Dikarya</taxon>
        <taxon>Basidiomycota</taxon>
        <taxon>Agaricomycotina</taxon>
        <taxon>Agaricomycetes</taxon>
        <taxon>Agaricomycetidae</taxon>
        <taxon>Agaricales</taxon>
        <taxon>Agaricineae</taxon>
        <taxon>Hymenogastraceae</taxon>
        <taxon>Hebeloma</taxon>
    </lineage>
</organism>
<name>A0A0C3BJS9_HEBCY</name>
<keyword evidence="1" id="KW-0732">Signal</keyword>
<dbReference type="EMBL" id="KN831800">
    <property type="protein sequence ID" value="KIM36995.1"/>
    <property type="molecule type" value="Genomic_DNA"/>
</dbReference>
<reference evidence="3" key="2">
    <citation type="submission" date="2015-01" db="EMBL/GenBank/DDBJ databases">
        <title>Evolutionary Origins and Diversification of the Mycorrhizal Mutualists.</title>
        <authorList>
            <consortium name="DOE Joint Genome Institute"/>
            <consortium name="Mycorrhizal Genomics Consortium"/>
            <person name="Kohler A."/>
            <person name="Kuo A."/>
            <person name="Nagy L.G."/>
            <person name="Floudas D."/>
            <person name="Copeland A."/>
            <person name="Barry K.W."/>
            <person name="Cichocki N."/>
            <person name="Veneault-Fourrey C."/>
            <person name="LaButti K."/>
            <person name="Lindquist E.A."/>
            <person name="Lipzen A."/>
            <person name="Lundell T."/>
            <person name="Morin E."/>
            <person name="Murat C."/>
            <person name="Riley R."/>
            <person name="Ohm R."/>
            <person name="Sun H."/>
            <person name="Tunlid A."/>
            <person name="Henrissat B."/>
            <person name="Grigoriev I.V."/>
            <person name="Hibbett D.S."/>
            <person name="Martin F."/>
        </authorList>
    </citation>
    <scope>NUCLEOTIDE SEQUENCE [LARGE SCALE GENOMIC DNA]</scope>
    <source>
        <strain evidence="3">h7</strain>
    </source>
</reference>
<dbReference type="Proteomes" id="UP000053424">
    <property type="component" value="Unassembled WGS sequence"/>
</dbReference>
<proteinExistence type="predicted"/>
<evidence type="ECO:0000313" key="2">
    <source>
        <dbReference type="EMBL" id="KIM36995.1"/>
    </source>
</evidence>
<feature type="chain" id="PRO_5002175716" evidence="1">
    <location>
        <begin position="21"/>
        <end position="151"/>
    </location>
</feature>
<accession>A0A0C3BJS9</accession>
<gene>
    <name evidence="2" type="ORF">M413DRAFT_31169</name>
</gene>
<keyword evidence="3" id="KW-1185">Reference proteome</keyword>
<evidence type="ECO:0000313" key="3">
    <source>
        <dbReference type="Proteomes" id="UP000053424"/>
    </source>
</evidence>
<reference evidence="2 3" key="1">
    <citation type="submission" date="2014-04" db="EMBL/GenBank/DDBJ databases">
        <authorList>
            <consortium name="DOE Joint Genome Institute"/>
            <person name="Kuo A."/>
            <person name="Gay G."/>
            <person name="Dore J."/>
            <person name="Kohler A."/>
            <person name="Nagy L.G."/>
            <person name="Floudas D."/>
            <person name="Copeland A."/>
            <person name="Barry K.W."/>
            <person name="Cichocki N."/>
            <person name="Veneault-Fourrey C."/>
            <person name="LaButti K."/>
            <person name="Lindquist E.A."/>
            <person name="Lipzen A."/>
            <person name="Lundell T."/>
            <person name="Morin E."/>
            <person name="Murat C."/>
            <person name="Sun H."/>
            <person name="Tunlid A."/>
            <person name="Henrissat B."/>
            <person name="Grigoriev I.V."/>
            <person name="Hibbett D.S."/>
            <person name="Martin F."/>
            <person name="Nordberg H.P."/>
            <person name="Cantor M.N."/>
            <person name="Hua S.X."/>
        </authorList>
    </citation>
    <scope>NUCLEOTIDE SEQUENCE [LARGE SCALE GENOMIC DNA]</scope>
    <source>
        <strain evidence="3">h7</strain>
    </source>
</reference>
<dbReference type="AlphaFoldDB" id="A0A0C3BJS9"/>
<dbReference type="OrthoDB" id="2817423at2759"/>
<feature type="signal peptide" evidence="1">
    <location>
        <begin position="1"/>
        <end position="20"/>
    </location>
</feature>
<dbReference type="HOGENOM" id="CLU_1731687_0_0_1"/>
<sequence length="151" mass="16281">MKLLSSLIGVLALGSSAVRATAWVAGYQSSGYTGWNIRQYTDLYVGNPREVAYLSGSNSGTTVGAICNGPWTEWNIITNPNPGQYDFNCIHSVDDINNNARNNGYEIGGINHNGVTVALCYIEYSGSELCDSDTVSNANDRACNVWVVCQN</sequence>